<dbReference type="EMBL" id="RQTK01000165">
    <property type="protein sequence ID" value="RUS85587.1"/>
    <property type="molecule type" value="Genomic_DNA"/>
</dbReference>
<sequence length="209" mass="22875">MNILDTVLANINARRAPRKCDMSLEEALCYIAAKESRKRSDSRLVNNPSAIIAATRLYKRQEKNHHQAKTSDLSPASLCNYCGKPGHGQGKQEHAKKCPAYGCKPHHFANVCRRSSRNSPNTSQIACDDSSAILTSLCMVTSDTPSFNTNFAVPSDSQSLGFTPTVSRSTPSIPFSAMTDTGCQFYLAGLKLLSRMGFSQHNLHEDDCS</sequence>
<comment type="caution">
    <text evidence="1">The sequence shown here is derived from an EMBL/GenBank/DDBJ whole genome shotgun (WGS) entry which is preliminary data.</text>
</comment>
<protein>
    <submittedName>
        <fullName evidence="1">Uncharacterized protein</fullName>
    </submittedName>
</protein>
<gene>
    <name evidence="1" type="ORF">EGW08_006670</name>
</gene>
<dbReference type="Proteomes" id="UP000271974">
    <property type="component" value="Unassembled WGS sequence"/>
</dbReference>
<name>A0A3S1HT47_ELYCH</name>
<proteinExistence type="predicted"/>
<reference evidence="1 2" key="1">
    <citation type="submission" date="2019-01" db="EMBL/GenBank/DDBJ databases">
        <title>A draft genome assembly of the solar-powered sea slug Elysia chlorotica.</title>
        <authorList>
            <person name="Cai H."/>
            <person name="Li Q."/>
            <person name="Fang X."/>
            <person name="Li J."/>
            <person name="Curtis N.E."/>
            <person name="Altenburger A."/>
            <person name="Shibata T."/>
            <person name="Feng M."/>
            <person name="Maeda T."/>
            <person name="Schwartz J.A."/>
            <person name="Shigenobu S."/>
            <person name="Lundholm N."/>
            <person name="Nishiyama T."/>
            <person name="Yang H."/>
            <person name="Hasebe M."/>
            <person name="Li S."/>
            <person name="Pierce S.K."/>
            <person name="Wang J."/>
        </authorList>
    </citation>
    <scope>NUCLEOTIDE SEQUENCE [LARGE SCALE GENOMIC DNA]</scope>
    <source>
        <strain evidence="1">EC2010</strain>
        <tissue evidence="1">Whole organism of an adult</tissue>
    </source>
</reference>
<dbReference type="OrthoDB" id="6155563at2759"/>
<evidence type="ECO:0000313" key="1">
    <source>
        <dbReference type="EMBL" id="RUS85587.1"/>
    </source>
</evidence>
<dbReference type="AlphaFoldDB" id="A0A3S1HT47"/>
<organism evidence="1 2">
    <name type="scientific">Elysia chlorotica</name>
    <name type="common">Eastern emerald elysia</name>
    <name type="synonym">Sea slug</name>
    <dbReference type="NCBI Taxonomy" id="188477"/>
    <lineage>
        <taxon>Eukaryota</taxon>
        <taxon>Metazoa</taxon>
        <taxon>Spiralia</taxon>
        <taxon>Lophotrochozoa</taxon>
        <taxon>Mollusca</taxon>
        <taxon>Gastropoda</taxon>
        <taxon>Heterobranchia</taxon>
        <taxon>Euthyneura</taxon>
        <taxon>Panpulmonata</taxon>
        <taxon>Sacoglossa</taxon>
        <taxon>Placobranchoidea</taxon>
        <taxon>Plakobranchidae</taxon>
        <taxon>Elysia</taxon>
    </lineage>
</organism>
<keyword evidence="2" id="KW-1185">Reference proteome</keyword>
<dbReference type="STRING" id="188477.A0A3S1HT47"/>
<accession>A0A3S1HT47</accession>
<evidence type="ECO:0000313" key="2">
    <source>
        <dbReference type="Proteomes" id="UP000271974"/>
    </source>
</evidence>